<keyword evidence="2" id="KW-0479">Metal-binding</keyword>
<accession>A0A9D4USK8</accession>
<keyword evidence="5" id="KW-0503">Monooxygenase</keyword>
<sequence length="302" mass="33704">MRNANTTLVEGVHAVFHHNQWMPFSNHFWSEQTHGDGTQYGHYASLELVHDFVHTIVGGSGGHLAYPEIAAFDPIFLFHHANVDRLLALWQYCYPQAWIPQKPLQLNSEGTFTDVTDSKADPTTPLSQADKFVNSNDVRLVDADCGYSYPEILQARKEGWTPAQMLAYVLKMYEPPENFLHRWMLVVHNIIKRAFNGPFSIRVFIGKADANAATSFAGQMEVFARGQAQRCANCEVRQGMRASLDLTKTMVRLGLATAPVLSGDPFGDTSTPSNPFQKEGSLTLVFVDLQGRQLDPFSTLGN</sequence>
<evidence type="ECO:0000256" key="2">
    <source>
        <dbReference type="ARBA" id="ARBA00022723"/>
    </source>
</evidence>
<comment type="caution">
    <text evidence="7">The sequence shown here is derived from an EMBL/GenBank/DDBJ whole genome shotgun (WGS) entry which is preliminary data.</text>
</comment>
<dbReference type="GO" id="GO:0046872">
    <property type="term" value="F:metal ion binding"/>
    <property type="evidence" value="ECO:0007669"/>
    <property type="project" value="UniProtKB-KW"/>
</dbReference>
<name>A0A9D4USK8_ADICA</name>
<dbReference type="Pfam" id="PF00264">
    <property type="entry name" value="Tyrosinase"/>
    <property type="match status" value="1"/>
</dbReference>
<proteinExistence type="predicted"/>
<evidence type="ECO:0000256" key="1">
    <source>
        <dbReference type="ARBA" id="ARBA00001973"/>
    </source>
</evidence>
<evidence type="ECO:0000256" key="5">
    <source>
        <dbReference type="ARBA" id="ARBA00023033"/>
    </source>
</evidence>
<dbReference type="PANTHER" id="PTHR11474">
    <property type="entry name" value="TYROSINASE FAMILY MEMBER"/>
    <property type="match status" value="1"/>
</dbReference>
<dbReference type="InterPro" id="IPR008922">
    <property type="entry name" value="Di-copper_centre_dom_sf"/>
</dbReference>
<dbReference type="Pfam" id="PF18132">
    <property type="entry name" value="Tyrosinase_C"/>
    <property type="match status" value="1"/>
</dbReference>
<dbReference type="InterPro" id="IPR002227">
    <property type="entry name" value="Tyrosinase_Cu-bd"/>
</dbReference>
<dbReference type="SUPFAM" id="SSF48056">
    <property type="entry name" value="Di-copper centre-containing domain"/>
    <property type="match status" value="1"/>
</dbReference>
<keyword evidence="4" id="KW-0186">Copper</keyword>
<dbReference type="Proteomes" id="UP000886520">
    <property type="component" value="Chromosome 11"/>
</dbReference>
<dbReference type="GO" id="GO:0004497">
    <property type="term" value="F:monooxygenase activity"/>
    <property type="evidence" value="ECO:0007669"/>
    <property type="project" value="UniProtKB-KW"/>
</dbReference>
<dbReference type="InterPro" id="IPR041640">
    <property type="entry name" value="Tyrosinase_C"/>
</dbReference>
<dbReference type="InterPro" id="IPR050316">
    <property type="entry name" value="Tyrosinase/Hemocyanin"/>
</dbReference>
<dbReference type="OrthoDB" id="1892371at2759"/>
<dbReference type="Gene3D" id="1.10.1280.10">
    <property type="entry name" value="Di-copper center containing domain from catechol oxidase"/>
    <property type="match status" value="1"/>
</dbReference>
<organism evidence="7 8">
    <name type="scientific">Adiantum capillus-veneris</name>
    <name type="common">Maidenhair fern</name>
    <dbReference type="NCBI Taxonomy" id="13818"/>
    <lineage>
        <taxon>Eukaryota</taxon>
        <taxon>Viridiplantae</taxon>
        <taxon>Streptophyta</taxon>
        <taxon>Embryophyta</taxon>
        <taxon>Tracheophyta</taxon>
        <taxon>Polypodiopsida</taxon>
        <taxon>Polypodiidae</taxon>
        <taxon>Polypodiales</taxon>
        <taxon>Pteridineae</taxon>
        <taxon>Pteridaceae</taxon>
        <taxon>Vittarioideae</taxon>
        <taxon>Adiantum</taxon>
    </lineage>
</organism>
<dbReference type="PROSITE" id="PS00498">
    <property type="entry name" value="TYROSINASE_2"/>
    <property type="match status" value="1"/>
</dbReference>
<gene>
    <name evidence="7" type="ORF">GOP47_0011128</name>
</gene>
<dbReference type="PANTHER" id="PTHR11474:SF76">
    <property type="entry name" value="SHKT DOMAIN-CONTAINING PROTEIN"/>
    <property type="match status" value="1"/>
</dbReference>
<evidence type="ECO:0000256" key="3">
    <source>
        <dbReference type="ARBA" id="ARBA00023002"/>
    </source>
</evidence>
<reference evidence="7" key="1">
    <citation type="submission" date="2021-01" db="EMBL/GenBank/DDBJ databases">
        <title>Adiantum capillus-veneris genome.</title>
        <authorList>
            <person name="Fang Y."/>
            <person name="Liao Q."/>
        </authorList>
    </citation>
    <scope>NUCLEOTIDE SEQUENCE</scope>
    <source>
        <strain evidence="7">H3</strain>
        <tissue evidence="7">Leaf</tissue>
    </source>
</reference>
<keyword evidence="8" id="KW-1185">Reference proteome</keyword>
<dbReference type="AlphaFoldDB" id="A0A9D4USK8"/>
<comment type="cofactor">
    <cofactor evidence="1">
        <name>Cu(2+)</name>
        <dbReference type="ChEBI" id="CHEBI:29036"/>
    </cofactor>
</comment>
<protein>
    <recommendedName>
        <fullName evidence="6">Tyrosinase copper-binding domain-containing protein</fullName>
    </recommendedName>
</protein>
<evidence type="ECO:0000259" key="6">
    <source>
        <dbReference type="PROSITE" id="PS00498"/>
    </source>
</evidence>
<keyword evidence="3" id="KW-0560">Oxidoreductase</keyword>
<evidence type="ECO:0000256" key="4">
    <source>
        <dbReference type="ARBA" id="ARBA00023008"/>
    </source>
</evidence>
<evidence type="ECO:0000313" key="8">
    <source>
        <dbReference type="Proteomes" id="UP000886520"/>
    </source>
</evidence>
<dbReference type="EMBL" id="JABFUD020000011">
    <property type="protein sequence ID" value="KAI5073115.1"/>
    <property type="molecule type" value="Genomic_DNA"/>
</dbReference>
<evidence type="ECO:0000313" key="7">
    <source>
        <dbReference type="EMBL" id="KAI5073115.1"/>
    </source>
</evidence>
<feature type="domain" description="Tyrosinase copper-binding" evidence="6">
    <location>
        <begin position="73"/>
        <end position="84"/>
    </location>
</feature>